<proteinExistence type="predicted"/>
<dbReference type="EnsemblPlants" id="QL02p047125:mrna">
    <property type="protein sequence ID" value="QL02p047125:mrna"/>
    <property type="gene ID" value="QL02p047125"/>
</dbReference>
<evidence type="ECO:0000313" key="2">
    <source>
        <dbReference type="Proteomes" id="UP000594261"/>
    </source>
</evidence>
<organism evidence="1 2">
    <name type="scientific">Quercus lobata</name>
    <name type="common">Valley oak</name>
    <dbReference type="NCBI Taxonomy" id="97700"/>
    <lineage>
        <taxon>Eukaryota</taxon>
        <taxon>Viridiplantae</taxon>
        <taxon>Streptophyta</taxon>
        <taxon>Embryophyta</taxon>
        <taxon>Tracheophyta</taxon>
        <taxon>Spermatophyta</taxon>
        <taxon>Magnoliopsida</taxon>
        <taxon>eudicotyledons</taxon>
        <taxon>Gunneridae</taxon>
        <taxon>Pentapetalae</taxon>
        <taxon>rosids</taxon>
        <taxon>fabids</taxon>
        <taxon>Fagales</taxon>
        <taxon>Fagaceae</taxon>
        <taxon>Quercus</taxon>
    </lineage>
</organism>
<accession>A0A7N2KWY3</accession>
<dbReference type="Proteomes" id="UP000594261">
    <property type="component" value="Chromosome 2"/>
</dbReference>
<keyword evidence="2" id="KW-1185">Reference proteome</keyword>
<reference evidence="1" key="2">
    <citation type="submission" date="2021-01" db="UniProtKB">
        <authorList>
            <consortium name="EnsemblPlants"/>
        </authorList>
    </citation>
    <scope>IDENTIFICATION</scope>
</reference>
<dbReference type="AlphaFoldDB" id="A0A7N2KWY3"/>
<evidence type="ECO:0008006" key="3">
    <source>
        <dbReference type="Google" id="ProtNLM"/>
    </source>
</evidence>
<protein>
    <recommendedName>
        <fullName evidence="3">Reverse transcriptase domain-containing protein</fullName>
    </recommendedName>
</protein>
<sequence>MDLTCVEAVIGLKVNLRKSKVVPIGNVGNMADLAGNLGCKVGNLPMTYLGMPFGVSSKAKIFDEDFNGEAKIFDEDFNGDKSSGPDIFPMAFFQACLGDSQT</sequence>
<dbReference type="Gramene" id="QL02p047125:mrna">
    <property type="protein sequence ID" value="QL02p047125:mrna"/>
    <property type="gene ID" value="QL02p047125"/>
</dbReference>
<dbReference type="InParanoid" id="A0A7N2KWY3"/>
<reference evidence="2" key="1">
    <citation type="journal article" date="2016" name="G3 (Bethesda)">
        <title>First Draft Assembly and Annotation of the Genome of a California Endemic Oak Quercus lobata Nee (Fagaceae).</title>
        <authorList>
            <person name="Sork V.L."/>
            <person name="Fitz-Gibbon S.T."/>
            <person name="Puiu D."/>
            <person name="Crepeau M."/>
            <person name="Gugger P.F."/>
            <person name="Sherman R."/>
            <person name="Stevens K."/>
            <person name="Langley C.H."/>
            <person name="Pellegrini M."/>
            <person name="Salzberg S.L."/>
        </authorList>
    </citation>
    <scope>NUCLEOTIDE SEQUENCE [LARGE SCALE GENOMIC DNA]</scope>
    <source>
        <strain evidence="2">cv. SW786</strain>
    </source>
</reference>
<evidence type="ECO:0000313" key="1">
    <source>
        <dbReference type="EnsemblPlants" id="QL02p047125:mrna"/>
    </source>
</evidence>
<name>A0A7N2KWY3_QUELO</name>